<dbReference type="Pfam" id="PF01433">
    <property type="entry name" value="Peptidase_M1"/>
    <property type="match status" value="1"/>
</dbReference>
<dbReference type="GO" id="GO:0042277">
    <property type="term" value="F:peptide binding"/>
    <property type="evidence" value="ECO:0007669"/>
    <property type="project" value="TreeGrafter"/>
</dbReference>
<feature type="transmembrane region" description="Helical" evidence="1">
    <location>
        <begin position="405"/>
        <end position="433"/>
    </location>
</feature>
<feature type="transmembrane region" description="Helical" evidence="1">
    <location>
        <begin position="523"/>
        <end position="545"/>
    </location>
</feature>
<dbReference type="InterPro" id="IPR050344">
    <property type="entry name" value="Peptidase_M1_aminopeptidases"/>
</dbReference>
<protein>
    <submittedName>
        <fullName evidence="3">Peptidase family M1</fullName>
    </submittedName>
</protein>
<evidence type="ECO:0000313" key="4">
    <source>
        <dbReference type="Proteomes" id="UP000199673"/>
    </source>
</evidence>
<dbReference type="Proteomes" id="UP000199673">
    <property type="component" value="Unassembled WGS sequence"/>
</dbReference>
<keyword evidence="1" id="KW-0812">Transmembrane</keyword>
<dbReference type="Gene3D" id="1.10.390.10">
    <property type="entry name" value="Neutral Protease Domain 2"/>
    <property type="match status" value="1"/>
</dbReference>
<dbReference type="PANTHER" id="PTHR11533">
    <property type="entry name" value="PROTEASE M1 ZINC METALLOPROTEASE"/>
    <property type="match status" value="1"/>
</dbReference>
<dbReference type="GO" id="GO:0005737">
    <property type="term" value="C:cytoplasm"/>
    <property type="evidence" value="ECO:0007669"/>
    <property type="project" value="TreeGrafter"/>
</dbReference>
<feature type="transmembrane region" description="Helical" evidence="1">
    <location>
        <begin position="251"/>
        <end position="268"/>
    </location>
</feature>
<feature type="domain" description="Peptidase M1 membrane alanine aminopeptidase" evidence="2">
    <location>
        <begin position="853"/>
        <end position="1049"/>
    </location>
</feature>
<keyword evidence="4" id="KW-1185">Reference proteome</keyword>
<feature type="transmembrane region" description="Helical" evidence="1">
    <location>
        <begin position="175"/>
        <end position="193"/>
    </location>
</feature>
<dbReference type="AlphaFoldDB" id="A0A1I6XCU4"/>
<keyword evidence="1" id="KW-1133">Transmembrane helix</keyword>
<dbReference type="OrthoDB" id="100605at2"/>
<sequence>MRQFFQLIRFELIIQSKTLTVPFFALAYFGFAFLMGKQGAVASDLIYNSEFQLFFKMGLLSLGAVFSIMFFVVKATQRDRQSQMEALIFVTPISKKQFFITRFLGAWLLSLLVMLPAILGFHLGISFSDLDPIRIADFRLWTSFSVIVKLLIPTWTTCTALLFTVGLLSKNPLATYAMAVGIYAVYFICSIFLNSPLIANSAPISAENLTWAALADPFGLSAFFHQTNLWTSYEKNQLGISFSGLFAWNRLIWLTFSTFLLAATYRIFSFRMANESQKSKEKQDAENSVDFTFKRISPKTGNYRAVFGSQLRISLQFILKSIPFWAILGAWAIIAISEIYSHLFSGGSYEESYLPASQILLDRVQQPLFLFGILLQIFLSSSLMWREKDNRMQDLVHATPSPKGLVFLANLTALVLVSIIMLSLTVLICLGFQLADTPWNQHTWVIFSLYLSPGWNLLFFSVLFLLIQHLCQRKYLGMGLSALAIGVFAGPLGSTIGLTYPLFRLGNTPFLIYSELAGFELQWKSFLNLGLLWGILGLAIVLWLYTSWEKPIYLRRRKLPNTPSFRLALFFFVLFLGLWVGFDWKIRQEGSFISPSEKLDRKERYEKAFKHFEDSPVLAYAELKIDLDMQPSKGNYTATVEGKLFNPFQDPISEVLIQENEKLIDFRLEKVTDYGYIEELGLFRIQFSEAIQPGDTLQFSFGLAPENNLLGQKKSIVKNGSYLNLRDFVPFFGYAEYQEISDYAERKKRNLPPKPSRQELGEHRSMIEQNLFKVNFEAIIRTESPQVALTSGDLLRVAQEGNQSIFHYRSPRPILPGVAFFSGNYHQDSVESGAVHLEVYSSEAHSQSNAKTLQTMKETLDYLAINFGKYPFDKLKLVEIPGFWGFGGYAHPTVISMVEDKYYLVRDGGTQFDLQTKRAVHEVAHQWFGHLLAPRNVPGAGLFVEGLAKYAEVLLLEKLLGKSTTWYLCDQANRTYFAGRANDSQPENSLSKQERQSYLAYGKSLAALLAARDLLGEKVLNGIIRELLEIAQSNTIPTVDAQLFLDKMMEKTSPEGQELLADWFQKIITYDIRILNTQIEKAENGLTQVTIDYEAAKNERQADGSEQAIPMAEDLELTAFAVHPKNLKSEQEILFSQPVRIHSGKGQLKIKLHQVPAWIALDPWGTRSDQNREDNFQEIMN</sequence>
<evidence type="ECO:0000313" key="3">
    <source>
        <dbReference type="EMBL" id="SFT36078.1"/>
    </source>
</evidence>
<dbReference type="GO" id="GO:0043171">
    <property type="term" value="P:peptide catabolic process"/>
    <property type="evidence" value="ECO:0007669"/>
    <property type="project" value="TreeGrafter"/>
</dbReference>
<evidence type="ECO:0000259" key="2">
    <source>
        <dbReference type="Pfam" id="PF01433"/>
    </source>
</evidence>
<feature type="transmembrane region" description="Helical" evidence="1">
    <location>
        <begin position="147"/>
        <end position="168"/>
    </location>
</feature>
<evidence type="ECO:0000256" key="1">
    <source>
        <dbReference type="SAM" id="Phobius"/>
    </source>
</evidence>
<dbReference type="SUPFAM" id="SSF55486">
    <property type="entry name" value="Metalloproteases ('zincins'), catalytic domain"/>
    <property type="match status" value="1"/>
</dbReference>
<gene>
    <name evidence="3" type="ORF">SAMN04489724_0404</name>
</gene>
<dbReference type="RefSeq" id="WP_091691037.1">
    <property type="nucleotide sequence ID" value="NZ_FPBF01000001.1"/>
</dbReference>
<name>A0A1I6XCU4_9BACT</name>
<feature type="transmembrane region" description="Helical" evidence="1">
    <location>
        <begin position="364"/>
        <end position="385"/>
    </location>
</feature>
<feature type="transmembrane region" description="Helical" evidence="1">
    <location>
        <begin position="53"/>
        <end position="73"/>
    </location>
</feature>
<feature type="transmembrane region" description="Helical" evidence="1">
    <location>
        <begin position="479"/>
        <end position="503"/>
    </location>
</feature>
<dbReference type="InterPro" id="IPR014782">
    <property type="entry name" value="Peptidase_M1_dom"/>
</dbReference>
<reference evidence="4" key="1">
    <citation type="submission" date="2016-10" db="EMBL/GenBank/DDBJ databases">
        <authorList>
            <person name="Varghese N."/>
            <person name="Submissions S."/>
        </authorList>
    </citation>
    <scope>NUCLEOTIDE SEQUENCE [LARGE SCALE GENOMIC DNA]</scope>
    <source>
        <strain evidence="4">DSM 23445</strain>
    </source>
</reference>
<proteinExistence type="predicted"/>
<dbReference type="PANTHER" id="PTHR11533:SF174">
    <property type="entry name" value="PUROMYCIN-SENSITIVE AMINOPEPTIDASE-RELATED"/>
    <property type="match status" value="1"/>
</dbReference>
<dbReference type="InterPro" id="IPR027268">
    <property type="entry name" value="Peptidase_M4/M1_CTD_sf"/>
</dbReference>
<feature type="transmembrane region" description="Helical" evidence="1">
    <location>
        <begin position="565"/>
        <end position="582"/>
    </location>
</feature>
<dbReference type="GO" id="GO:0008270">
    <property type="term" value="F:zinc ion binding"/>
    <property type="evidence" value="ECO:0007669"/>
    <property type="project" value="InterPro"/>
</dbReference>
<dbReference type="GO" id="GO:0005615">
    <property type="term" value="C:extracellular space"/>
    <property type="evidence" value="ECO:0007669"/>
    <property type="project" value="TreeGrafter"/>
</dbReference>
<keyword evidence="1" id="KW-0472">Membrane</keyword>
<organism evidence="3 4">
    <name type="scientific">Algoriphagus locisalis</name>
    <dbReference type="NCBI Taxonomy" id="305507"/>
    <lineage>
        <taxon>Bacteria</taxon>
        <taxon>Pseudomonadati</taxon>
        <taxon>Bacteroidota</taxon>
        <taxon>Cytophagia</taxon>
        <taxon>Cytophagales</taxon>
        <taxon>Cyclobacteriaceae</taxon>
        <taxon>Algoriphagus</taxon>
    </lineage>
</organism>
<dbReference type="GO" id="GO:0016020">
    <property type="term" value="C:membrane"/>
    <property type="evidence" value="ECO:0007669"/>
    <property type="project" value="TreeGrafter"/>
</dbReference>
<feature type="transmembrane region" description="Helical" evidence="1">
    <location>
        <begin position="445"/>
        <end position="467"/>
    </location>
</feature>
<dbReference type="GO" id="GO:0070006">
    <property type="term" value="F:metalloaminopeptidase activity"/>
    <property type="evidence" value="ECO:0007669"/>
    <property type="project" value="TreeGrafter"/>
</dbReference>
<feature type="transmembrane region" description="Helical" evidence="1">
    <location>
        <begin position="12"/>
        <end position="33"/>
    </location>
</feature>
<feature type="transmembrane region" description="Helical" evidence="1">
    <location>
        <begin position="104"/>
        <end position="127"/>
    </location>
</feature>
<dbReference type="STRING" id="305507.SAMN04489724_0404"/>
<accession>A0A1I6XCU4</accession>
<dbReference type="EMBL" id="FPBF01000001">
    <property type="protein sequence ID" value="SFT36078.1"/>
    <property type="molecule type" value="Genomic_DNA"/>
</dbReference>
<feature type="transmembrane region" description="Helical" evidence="1">
    <location>
        <begin position="322"/>
        <end position="344"/>
    </location>
</feature>